<gene>
    <name evidence="6" type="ORF">CTB96_17260</name>
</gene>
<evidence type="ECO:0000256" key="4">
    <source>
        <dbReference type="SAM" id="SignalP"/>
    </source>
</evidence>
<accession>A0A317ZPD2</accession>
<comment type="similarity">
    <text evidence="2">Belongs to the bacterial solute-binding protein 2 family.</text>
</comment>
<feature type="domain" description="Periplasmic binding protein" evidence="5">
    <location>
        <begin position="80"/>
        <end position="341"/>
    </location>
</feature>
<dbReference type="PANTHER" id="PTHR46847:SF1">
    <property type="entry name" value="D-ALLOSE-BINDING PERIPLASMIC PROTEIN-RELATED"/>
    <property type="match status" value="1"/>
</dbReference>
<reference evidence="6 7" key="1">
    <citation type="submission" date="2018-05" db="EMBL/GenBank/DDBJ databases">
        <title>Genetic diversity of glacier-inhabiting Cryobacterium bacteria in China and description of Cryobacterium mengkeensis sp. nov. and Arthrobacter glacialis sp. nov.</title>
        <authorList>
            <person name="Liu Q."/>
            <person name="Xin Y.-H."/>
        </authorList>
    </citation>
    <scope>NUCLEOTIDE SEQUENCE [LARGE SCALE GENOMIC DNA]</scope>
    <source>
        <strain evidence="6 7">SK-1</strain>
    </source>
</reference>
<name>A0A317ZPD2_9MICO</name>
<evidence type="ECO:0000256" key="3">
    <source>
        <dbReference type="ARBA" id="ARBA00022729"/>
    </source>
</evidence>
<dbReference type="InterPro" id="IPR028082">
    <property type="entry name" value="Peripla_BP_I"/>
</dbReference>
<evidence type="ECO:0000313" key="7">
    <source>
        <dbReference type="Proteomes" id="UP000246722"/>
    </source>
</evidence>
<feature type="signal peptide" evidence="4">
    <location>
        <begin position="1"/>
        <end position="30"/>
    </location>
</feature>
<dbReference type="Proteomes" id="UP000246722">
    <property type="component" value="Unassembled WGS sequence"/>
</dbReference>
<evidence type="ECO:0000256" key="2">
    <source>
        <dbReference type="ARBA" id="ARBA00007639"/>
    </source>
</evidence>
<dbReference type="CDD" id="cd01536">
    <property type="entry name" value="PBP1_ABC_sugar_binding-like"/>
    <property type="match status" value="1"/>
</dbReference>
<dbReference type="RefSeq" id="WP_110128029.1">
    <property type="nucleotide sequence ID" value="NZ_QHLY01000012.1"/>
</dbReference>
<keyword evidence="7" id="KW-1185">Reference proteome</keyword>
<protein>
    <submittedName>
        <fullName evidence="6">Sugar ABC transporter substrate-binding protein</fullName>
    </submittedName>
</protein>
<dbReference type="PANTHER" id="PTHR46847">
    <property type="entry name" value="D-ALLOSE-BINDING PERIPLASMIC PROTEIN-RELATED"/>
    <property type="match status" value="1"/>
</dbReference>
<evidence type="ECO:0000259" key="5">
    <source>
        <dbReference type="Pfam" id="PF13407"/>
    </source>
</evidence>
<dbReference type="GO" id="GO:0030246">
    <property type="term" value="F:carbohydrate binding"/>
    <property type="evidence" value="ECO:0007669"/>
    <property type="project" value="UniProtKB-ARBA"/>
</dbReference>
<comment type="caution">
    <text evidence="6">The sequence shown here is derived from an EMBL/GenBank/DDBJ whole genome shotgun (WGS) entry which is preliminary data.</text>
</comment>
<dbReference type="Pfam" id="PF13407">
    <property type="entry name" value="Peripla_BP_4"/>
    <property type="match status" value="1"/>
</dbReference>
<dbReference type="OrthoDB" id="8287616at2"/>
<dbReference type="GO" id="GO:0030313">
    <property type="term" value="C:cell envelope"/>
    <property type="evidence" value="ECO:0007669"/>
    <property type="project" value="UniProtKB-SubCell"/>
</dbReference>
<sequence length="389" mass="40735">MHTRSRQTLTWSAIGLSAALLLSSCASTTAASTTADSSGTADGVAYATSQIEKFSADPAFTFDAAPFAMADIAGKTIFNIPNTSAIPFIVTVSEETQKVAERYGATWVEYTNQGSPTEHTAGIDQAISQKADVILLSQGINGELLVPALERAKAAGIPVVVTHTIQDGEAIPDSIADLVAAQVTAPFNESGRLSADWAIQETEGKGNILLVNTAEVPVAGGIIDAMKDEIATNCPECTVKEVNVPLADWATKISTSVQSEIQINPELDYVLPVFDSMALFVEAGVVAAGKVGQVKAASFNGTPAVLKIMQEGEVLAMDVGESMPWLGWATMDQVGRVLTGAEVVEDGFAQTPLKVFTKENVDETGTPPGSTEGYGDAYIAGYEALWGQP</sequence>
<dbReference type="SUPFAM" id="SSF53822">
    <property type="entry name" value="Periplasmic binding protein-like I"/>
    <property type="match status" value="1"/>
</dbReference>
<evidence type="ECO:0000313" key="6">
    <source>
        <dbReference type="EMBL" id="PXA68362.1"/>
    </source>
</evidence>
<dbReference type="PROSITE" id="PS51257">
    <property type="entry name" value="PROKAR_LIPOPROTEIN"/>
    <property type="match status" value="1"/>
</dbReference>
<comment type="subcellular location">
    <subcellularLocation>
        <location evidence="1">Cell envelope</location>
    </subcellularLocation>
</comment>
<keyword evidence="3 4" id="KW-0732">Signal</keyword>
<feature type="chain" id="PRO_5038949159" evidence="4">
    <location>
        <begin position="31"/>
        <end position="389"/>
    </location>
</feature>
<dbReference type="AlphaFoldDB" id="A0A317ZPD2"/>
<evidence type="ECO:0000256" key="1">
    <source>
        <dbReference type="ARBA" id="ARBA00004196"/>
    </source>
</evidence>
<dbReference type="EMBL" id="QHLY01000012">
    <property type="protein sequence ID" value="PXA68362.1"/>
    <property type="molecule type" value="Genomic_DNA"/>
</dbReference>
<proteinExistence type="inferred from homology"/>
<dbReference type="Gene3D" id="3.40.50.2300">
    <property type="match status" value="2"/>
</dbReference>
<organism evidence="6 7">
    <name type="scientific">Cryobacterium arcticum</name>
    <dbReference type="NCBI Taxonomy" id="670052"/>
    <lineage>
        <taxon>Bacteria</taxon>
        <taxon>Bacillati</taxon>
        <taxon>Actinomycetota</taxon>
        <taxon>Actinomycetes</taxon>
        <taxon>Micrococcales</taxon>
        <taxon>Microbacteriaceae</taxon>
        <taxon>Cryobacterium</taxon>
    </lineage>
</organism>
<dbReference type="InterPro" id="IPR025997">
    <property type="entry name" value="SBP_2_dom"/>
</dbReference>